<name>A0A6B0U7C6_IXORI</name>
<proteinExistence type="predicted"/>
<accession>A0A6B0U7C6</accession>
<reference evidence="2" key="1">
    <citation type="submission" date="2019-12" db="EMBL/GenBank/DDBJ databases">
        <title>An insight into the sialome of adult female Ixodes ricinus ticks feeding for 6 days.</title>
        <authorList>
            <person name="Perner J."/>
            <person name="Ribeiro J.M.C."/>
        </authorList>
    </citation>
    <scope>NUCLEOTIDE SEQUENCE</scope>
    <source>
        <strain evidence="2">Semi-engorged</strain>
        <tissue evidence="2">Salivary glands</tissue>
    </source>
</reference>
<evidence type="ECO:0000313" key="2">
    <source>
        <dbReference type="EMBL" id="MXU84580.1"/>
    </source>
</evidence>
<feature type="region of interest" description="Disordered" evidence="1">
    <location>
        <begin position="1"/>
        <end position="31"/>
    </location>
</feature>
<dbReference type="AlphaFoldDB" id="A0A6B0U7C6"/>
<evidence type="ECO:0000256" key="1">
    <source>
        <dbReference type="SAM" id="MobiDB-lite"/>
    </source>
</evidence>
<dbReference type="EMBL" id="GIFC01002497">
    <property type="protein sequence ID" value="MXU84580.1"/>
    <property type="molecule type" value="Transcribed_RNA"/>
</dbReference>
<protein>
    <submittedName>
        <fullName evidence="2">Putative secreted protein</fullName>
    </submittedName>
</protein>
<organism evidence="2">
    <name type="scientific">Ixodes ricinus</name>
    <name type="common">Common tick</name>
    <name type="synonym">Acarus ricinus</name>
    <dbReference type="NCBI Taxonomy" id="34613"/>
    <lineage>
        <taxon>Eukaryota</taxon>
        <taxon>Metazoa</taxon>
        <taxon>Ecdysozoa</taxon>
        <taxon>Arthropoda</taxon>
        <taxon>Chelicerata</taxon>
        <taxon>Arachnida</taxon>
        <taxon>Acari</taxon>
        <taxon>Parasitiformes</taxon>
        <taxon>Ixodida</taxon>
        <taxon>Ixodoidea</taxon>
        <taxon>Ixodidae</taxon>
        <taxon>Ixodinae</taxon>
        <taxon>Ixodes</taxon>
    </lineage>
</organism>
<sequence>MGQNSTGVSLCGLLSHASPRPTVSFPLKEPNPETETKQMFFCESELYSSVHQSQMLLHWNRSEYAIKTTEEVAAVHGSKLY</sequence>